<dbReference type="Pfam" id="PF14689">
    <property type="entry name" value="SPOB_a"/>
    <property type="match status" value="1"/>
</dbReference>
<reference evidence="5 6" key="1">
    <citation type="journal article" date="2024" name="Int. J. Syst. Evol. Microbiol.">
        <title>Virgibacillus tibetensis sp. nov., isolated from salt lake on the Tibetan Plateau of China.</title>
        <authorList>
            <person name="Phurbu D."/>
            <person name="Liu Z.-X."/>
            <person name="Wang R."/>
            <person name="Zheng Y.-Y."/>
            <person name="Liu H.-C."/>
            <person name="Zhou Y.-G."/>
            <person name="Yu Y.-J."/>
            <person name="Li A.-H."/>
        </authorList>
    </citation>
    <scope>NUCLEOTIDE SEQUENCE [LARGE SCALE GENOMIC DNA]</scope>
    <source>
        <strain evidence="5 6">C22-A2</strain>
    </source>
</reference>
<dbReference type="InterPro" id="IPR039506">
    <property type="entry name" value="SPOB_a"/>
</dbReference>
<gene>
    <name evidence="5" type="ORF">QGM71_00910</name>
</gene>
<keyword evidence="2" id="KW-0808">Transferase</keyword>
<evidence type="ECO:0000256" key="2">
    <source>
        <dbReference type="ARBA" id="ARBA00022679"/>
    </source>
</evidence>
<evidence type="ECO:0000256" key="1">
    <source>
        <dbReference type="ARBA" id="ARBA00022553"/>
    </source>
</evidence>
<evidence type="ECO:0000313" key="5">
    <source>
        <dbReference type="EMBL" id="MEC5422051.1"/>
    </source>
</evidence>
<dbReference type="RefSeq" id="WP_327605625.1">
    <property type="nucleotide sequence ID" value="NZ_JARZFX010000001.1"/>
</dbReference>
<proteinExistence type="predicted"/>
<organism evidence="5 6">
    <name type="scientific">Virgibacillus tibetensis</name>
    <dbReference type="NCBI Taxonomy" id="3042313"/>
    <lineage>
        <taxon>Bacteria</taxon>
        <taxon>Bacillati</taxon>
        <taxon>Bacillota</taxon>
        <taxon>Bacilli</taxon>
        <taxon>Bacillales</taxon>
        <taxon>Bacillaceae</taxon>
        <taxon>Virgibacillus</taxon>
    </lineage>
</organism>
<dbReference type="InterPro" id="IPR016120">
    <property type="entry name" value="Sig_transdc_His_kin_SpoOB"/>
</dbReference>
<dbReference type="InterPro" id="IPR037100">
    <property type="entry name" value="Spo0B_C_sf"/>
</dbReference>
<keyword evidence="1" id="KW-0597">Phosphoprotein</keyword>
<evidence type="ECO:0000256" key="3">
    <source>
        <dbReference type="ARBA" id="ARBA00022777"/>
    </source>
</evidence>
<evidence type="ECO:0000313" key="6">
    <source>
        <dbReference type="Proteomes" id="UP001335737"/>
    </source>
</evidence>
<sequence>MNEKEVVRVLQHYRHDLMNKMQIIQGYLSMGKVEIVETKVTDFLEYFNEERKLLSLNAPKFILWVIQFNNKYENFRLTYKIHTGNKKLQAIDNLLVEQFNMILVCLTKICDKTRLFELNLQISETEKPSLLRISLFIDGNSDDIDGFKQNLENMRLNYMVDVKETSNGMMCEFSVPCNI</sequence>
<keyword evidence="3" id="KW-0418">Kinase</keyword>
<keyword evidence="6" id="KW-1185">Reference proteome</keyword>
<feature type="domain" description="SpoOB alpha-helical" evidence="4">
    <location>
        <begin position="3"/>
        <end position="55"/>
    </location>
</feature>
<evidence type="ECO:0000259" key="4">
    <source>
        <dbReference type="Pfam" id="PF14689"/>
    </source>
</evidence>
<dbReference type="Proteomes" id="UP001335737">
    <property type="component" value="Unassembled WGS sequence"/>
</dbReference>
<dbReference type="SUPFAM" id="SSF55890">
    <property type="entry name" value="Sporulation response regulatory protein Spo0B"/>
    <property type="match status" value="1"/>
</dbReference>
<dbReference type="Gene3D" id="3.30.565.30">
    <property type="entry name" value="Sporulation initiation phosphotransferase B (SpoOB), C-terminal domain"/>
    <property type="match status" value="1"/>
</dbReference>
<comment type="caution">
    <text evidence="5">The sequence shown here is derived from an EMBL/GenBank/DDBJ whole genome shotgun (WGS) entry which is preliminary data.</text>
</comment>
<dbReference type="Gene3D" id="1.10.287.130">
    <property type="match status" value="1"/>
</dbReference>
<dbReference type="EMBL" id="JARZFX010000001">
    <property type="protein sequence ID" value="MEC5422051.1"/>
    <property type="molecule type" value="Genomic_DNA"/>
</dbReference>
<protein>
    <submittedName>
        <fullName evidence="5">Spo0B domain-containing protein</fullName>
    </submittedName>
</protein>
<accession>A0ABU6KAH8</accession>
<name>A0ABU6KAH8_9BACI</name>